<evidence type="ECO:0000256" key="1">
    <source>
        <dbReference type="SAM" id="SignalP"/>
    </source>
</evidence>
<keyword evidence="3" id="KW-1185">Reference proteome</keyword>
<keyword evidence="1" id="KW-0732">Signal</keyword>
<evidence type="ECO:0000313" key="2">
    <source>
        <dbReference type="EMBL" id="NJP32106.1"/>
    </source>
</evidence>
<organism evidence="2 3">
    <name type="scientific">Micromonospora thermarum</name>
    <dbReference type="NCBI Taxonomy" id="2720024"/>
    <lineage>
        <taxon>Bacteria</taxon>
        <taxon>Bacillati</taxon>
        <taxon>Actinomycetota</taxon>
        <taxon>Actinomycetes</taxon>
        <taxon>Micromonosporales</taxon>
        <taxon>Micromonosporaceae</taxon>
        <taxon>Micromonospora</taxon>
    </lineage>
</organism>
<comment type="caution">
    <text evidence="2">The sequence shown here is derived from an EMBL/GenBank/DDBJ whole genome shotgun (WGS) entry which is preliminary data.</text>
</comment>
<evidence type="ECO:0000313" key="3">
    <source>
        <dbReference type="Proteomes" id="UP000783871"/>
    </source>
</evidence>
<sequence>MIRLRGILTVAGAAVAATAALPATPAAADTVDRYAHAHFDGAGSMFVDVHRPATGVTTVDVEWQDSTCGPVGDLYVCDSVSRRAYDVPVTRFAFSLREAKLAATVPYQETRRHCEFVDETENCTEETGAGTTTLQVTWTAIAEPYRERWTGEDGTVYISTRSDTSVSGSGFGSTYDDPPGTFGVLSRVRTIPPAA</sequence>
<feature type="signal peptide" evidence="1">
    <location>
        <begin position="1"/>
        <end position="28"/>
    </location>
</feature>
<proteinExistence type="predicted"/>
<reference evidence="2 3" key="1">
    <citation type="submission" date="2020-03" db="EMBL/GenBank/DDBJ databases">
        <title>WGS of actinomycetes isolated from Thailand.</title>
        <authorList>
            <person name="Thawai C."/>
        </authorList>
    </citation>
    <scope>NUCLEOTIDE SEQUENCE [LARGE SCALE GENOMIC DNA]</scope>
    <source>
        <strain evidence="2 3">HSS6-12</strain>
    </source>
</reference>
<accession>A0ABX0Z7K6</accession>
<feature type="chain" id="PRO_5045578703" evidence="1">
    <location>
        <begin position="29"/>
        <end position="195"/>
    </location>
</feature>
<gene>
    <name evidence="2" type="ORF">HCJ94_08980</name>
</gene>
<name>A0ABX0Z7K6_9ACTN</name>
<dbReference type="Proteomes" id="UP000783871">
    <property type="component" value="Unassembled WGS sequence"/>
</dbReference>
<dbReference type="EMBL" id="JAATEO010000007">
    <property type="protein sequence ID" value="NJP32106.1"/>
    <property type="molecule type" value="Genomic_DNA"/>
</dbReference>
<dbReference type="RefSeq" id="WP_168000497.1">
    <property type="nucleotide sequence ID" value="NZ_JAATEO010000007.1"/>
</dbReference>
<protein>
    <submittedName>
        <fullName evidence="2">Uncharacterized protein</fullName>
    </submittedName>
</protein>